<evidence type="ECO:0000256" key="10">
    <source>
        <dbReference type="RuleBase" id="RU000528"/>
    </source>
</evidence>
<dbReference type="PROSITE" id="PS00047">
    <property type="entry name" value="HISTONE_H4"/>
    <property type="match status" value="1"/>
</dbReference>
<dbReference type="SMART" id="SM00417">
    <property type="entry name" value="H4"/>
    <property type="match status" value="1"/>
</dbReference>
<accession>A0A0N0RT51</accession>
<gene>
    <name evidence="12" type="ORF">ESCO_002929</name>
</gene>
<comment type="similarity">
    <text evidence="4 10">Belongs to the histone H4 family.</text>
</comment>
<dbReference type="STRING" id="150374.A0A0N0RT51"/>
<evidence type="ECO:0000256" key="2">
    <source>
        <dbReference type="ARBA" id="ARBA00004123"/>
    </source>
</evidence>
<dbReference type="PANTHER" id="PTHR10484">
    <property type="entry name" value="HISTONE H4"/>
    <property type="match status" value="1"/>
</dbReference>
<comment type="subunit">
    <text evidence="5 10">The nucleosome is a histone octamer containing two molecules each of H2A, H2B, H3 and H4 assembled in one H3-H4 heterotetramer and two H2A-H2B heterodimers. The octamer wraps approximately 147 bp of DNA.</text>
</comment>
<evidence type="ECO:0000256" key="6">
    <source>
        <dbReference type="ARBA" id="ARBA00022454"/>
    </source>
</evidence>
<dbReference type="InterPro" id="IPR019809">
    <property type="entry name" value="Histone_H4_CS"/>
</dbReference>
<comment type="function">
    <text evidence="1 10">Core component of nucleosome. Nucleosomes wrap and compact DNA into chromatin, limiting DNA accessibility to the cellular machineries which require DNA as a template. Histones thereby play a central role in transcription regulation, DNA repair, DNA replication and chromosomal stability. DNA accessibility is regulated via a complex set of post-translational modifications of histones, also called histone code, and nucleosome remodeling.</text>
</comment>
<evidence type="ECO:0000313" key="13">
    <source>
        <dbReference type="Proteomes" id="UP000053831"/>
    </source>
</evidence>
<dbReference type="FunFam" id="1.10.20.10:FF:000012">
    <property type="entry name" value="Histone H4"/>
    <property type="match status" value="1"/>
</dbReference>
<name>A0A0N0RT51_ESCWE</name>
<dbReference type="GO" id="GO:0046982">
    <property type="term" value="F:protein heterodimerization activity"/>
    <property type="evidence" value="ECO:0007669"/>
    <property type="project" value="InterPro"/>
</dbReference>
<evidence type="ECO:0000256" key="9">
    <source>
        <dbReference type="ARBA" id="ARBA00023269"/>
    </source>
</evidence>
<dbReference type="Gene3D" id="1.10.20.10">
    <property type="entry name" value="Histone, subunit A"/>
    <property type="match status" value="1"/>
</dbReference>
<comment type="subcellular location">
    <subcellularLocation>
        <location evidence="3">Chromosome</location>
    </subcellularLocation>
    <subcellularLocation>
        <location evidence="2">Nucleus</location>
    </subcellularLocation>
</comment>
<dbReference type="GO" id="GO:0003677">
    <property type="term" value="F:DNA binding"/>
    <property type="evidence" value="ECO:0007669"/>
    <property type="project" value="UniProtKB-KW"/>
</dbReference>
<keyword evidence="7 10" id="KW-0238">DNA-binding</keyword>
<dbReference type="Proteomes" id="UP000053831">
    <property type="component" value="Unassembled WGS sequence"/>
</dbReference>
<keyword evidence="13" id="KW-1185">Reference proteome</keyword>
<proteinExistence type="inferred from homology"/>
<dbReference type="GO" id="GO:0000786">
    <property type="term" value="C:nucleosome"/>
    <property type="evidence" value="ECO:0007669"/>
    <property type="project" value="UniProtKB-KW"/>
</dbReference>
<protein>
    <recommendedName>
        <fullName evidence="10">Histone H4</fullName>
    </recommendedName>
</protein>
<organism evidence="12 13">
    <name type="scientific">Escovopsis weberi</name>
    <dbReference type="NCBI Taxonomy" id="150374"/>
    <lineage>
        <taxon>Eukaryota</taxon>
        <taxon>Fungi</taxon>
        <taxon>Dikarya</taxon>
        <taxon>Ascomycota</taxon>
        <taxon>Pezizomycotina</taxon>
        <taxon>Sordariomycetes</taxon>
        <taxon>Hypocreomycetidae</taxon>
        <taxon>Hypocreales</taxon>
        <taxon>Hypocreaceae</taxon>
        <taxon>Escovopsis</taxon>
    </lineage>
</organism>
<reference evidence="12 13" key="1">
    <citation type="submission" date="2015-07" db="EMBL/GenBank/DDBJ databases">
        <title>The genome of the fungus Escovopsis weberi, a specialized disease agent of ant agriculture.</title>
        <authorList>
            <person name="de Man T.J."/>
            <person name="Stajich J.E."/>
            <person name="Kubicek C.P."/>
            <person name="Chenthamara K."/>
            <person name="Atanasova L."/>
            <person name="Druzhinina I.S."/>
            <person name="Birnbaum S."/>
            <person name="Barribeau S.M."/>
            <person name="Teiling C."/>
            <person name="Suen G."/>
            <person name="Currie C."/>
            <person name="Gerardo N.M."/>
        </authorList>
    </citation>
    <scope>NUCLEOTIDE SEQUENCE [LARGE SCALE GENOMIC DNA]</scope>
</reference>
<evidence type="ECO:0000256" key="1">
    <source>
        <dbReference type="ARBA" id="ARBA00002001"/>
    </source>
</evidence>
<evidence type="ECO:0000256" key="11">
    <source>
        <dbReference type="SAM" id="MobiDB-lite"/>
    </source>
</evidence>
<dbReference type="GO" id="GO:0030527">
    <property type="term" value="F:structural constituent of chromatin"/>
    <property type="evidence" value="ECO:0007669"/>
    <property type="project" value="InterPro"/>
</dbReference>
<sequence length="157" mass="17494">MAPPSSYRGGPSKKGTAKPVVGGGKARFAGKTVMGGKMGAKRHRKVLRDSIRGITKPDIRRLARRGGVKRISAMIYDETRLALRSYMEKVLDRAIIYVEHRQAKTVTVNDILYSLRAMGRTLYGFDPDSWSGSDNRRRQVAAPSSSARPHRADRIRI</sequence>
<evidence type="ECO:0000256" key="4">
    <source>
        <dbReference type="ARBA" id="ARBA00006564"/>
    </source>
</evidence>
<keyword evidence="9 10" id="KW-0544">Nucleosome core</keyword>
<comment type="caution">
    <text evidence="12">The sequence shown here is derived from an EMBL/GenBank/DDBJ whole genome shotgun (WGS) entry which is preliminary data.</text>
</comment>
<feature type="region of interest" description="Disordered" evidence="11">
    <location>
        <begin position="1"/>
        <end position="23"/>
    </location>
</feature>
<dbReference type="AlphaFoldDB" id="A0A0N0RT51"/>
<evidence type="ECO:0000256" key="7">
    <source>
        <dbReference type="ARBA" id="ARBA00023125"/>
    </source>
</evidence>
<dbReference type="EMBL" id="LGSR01000022">
    <property type="protein sequence ID" value="KOS17822.1"/>
    <property type="molecule type" value="Genomic_DNA"/>
</dbReference>
<evidence type="ECO:0000256" key="5">
    <source>
        <dbReference type="ARBA" id="ARBA00011538"/>
    </source>
</evidence>
<dbReference type="SUPFAM" id="SSF47113">
    <property type="entry name" value="Histone-fold"/>
    <property type="match status" value="1"/>
</dbReference>
<dbReference type="InterPro" id="IPR009072">
    <property type="entry name" value="Histone-fold"/>
</dbReference>
<dbReference type="PRINTS" id="PR00623">
    <property type="entry name" value="HISTONEH4"/>
</dbReference>
<keyword evidence="8 10" id="KW-0539">Nucleus</keyword>
<dbReference type="CDD" id="cd22912">
    <property type="entry name" value="HFD_H4"/>
    <property type="match status" value="1"/>
</dbReference>
<dbReference type="OrthoDB" id="3919494at2759"/>
<dbReference type="GO" id="GO:0005634">
    <property type="term" value="C:nucleus"/>
    <property type="evidence" value="ECO:0007669"/>
    <property type="project" value="UniProtKB-SubCell"/>
</dbReference>
<evidence type="ECO:0000256" key="8">
    <source>
        <dbReference type="ARBA" id="ARBA00023242"/>
    </source>
</evidence>
<evidence type="ECO:0000256" key="3">
    <source>
        <dbReference type="ARBA" id="ARBA00004286"/>
    </source>
</evidence>
<dbReference type="InterPro" id="IPR001951">
    <property type="entry name" value="Histone_H4"/>
</dbReference>
<keyword evidence="6 10" id="KW-0158">Chromosome</keyword>
<evidence type="ECO:0000313" key="12">
    <source>
        <dbReference type="EMBL" id="KOS17822.1"/>
    </source>
</evidence>
<feature type="region of interest" description="Disordered" evidence="11">
    <location>
        <begin position="132"/>
        <end position="157"/>
    </location>
</feature>